<gene>
    <name evidence="1" type="ORF">S06H3_24028</name>
</gene>
<sequence length="31" mass="3761">MRLHSGYLYLTELIVQPALKHLKVFWPVFIF</sequence>
<name>X1ME95_9ZZZZ</name>
<accession>X1ME95</accession>
<feature type="non-terminal residue" evidence="1">
    <location>
        <position position="31"/>
    </location>
</feature>
<dbReference type="EMBL" id="BARV01013225">
    <property type="protein sequence ID" value="GAI12990.1"/>
    <property type="molecule type" value="Genomic_DNA"/>
</dbReference>
<dbReference type="AlphaFoldDB" id="X1ME95"/>
<evidence type="ECO:0000313" key="1">
    <source>
        <dbReference type="EMBL" id="GAI12990.1"/>
    </source>
</evidence>
<organism evidence="1">
    <name type="scientific">marine sediment metagenome</name>
    <dbReference type="NCBI Taxonomy" id="412755"/>
    <lineage>
        <taxon>unclassified sequences</taxon>
        <taxon>metagenomes</taxon>
        <taxon>ecological metagenomes</taxon>
    </lineage>
</organism>
<protein>
    <submittedName>
        <fullName evidence="1">Uncharacterized protein</fullName>
    </submittedName>
</protein>
<proteinExistence type="predicted"/>
<comment type="caution">
    <text evidence="1">The sequence shown here is derived from an EMBL/GenBank/DDBJ whole genome shotgun (WGS) entry which is preliminary data.</text>
</comment>
<reference evidence="1" key="1">
    <citation type="journal article" date="2014" name="Front. Microbiol.">
        <title>High frequency of phylogenetically diverse reductive dehalogenase-homologous genes in deep subseafloor sedimentary metagenomes.</title>
        <authorList>
            <person name="Kawai M."/>
            <person name="Futagami T."/>
            <person name="Toyoda A."/>
            <person name="Takaki Y."/>
            <person name="Nishi S."/>
            <person name="Hori S."/>
            <person name="Arai W."/>
            <person name="Tsubouchi T."/>
            <person name="Morono Y."/>
            <person name="Uchiyama I."/>
            <person name="Ito T."/>
            <person name="Fujiyama A."/>
            <person name="Inagaki F."/>
            <person name="Takami H."/>
        </authorList>
    </citation>
    <scope>NUCLEOTIDE SEQUENCE</scope>
    <source>
        <strain evidence="1">Expedition CK06-06</strain>
    </source>
</reference>